<accession>A0A0F9E5Y8</accession>
<proteinExistence type="predicted"/>
<name>A0A0F9E5Y8_9ZZZZ</name>
<dbReference type="SUPFAM" id="SSF102712">
    <property type="entry name" value="JAB1/MPN domain"/>
    <property type="match status" value="1"/>
</dbReference>
<dbReference type="AlphaFoldDB" id="A0A0F9E5Y8"/>
<gene>
    <name evidence="1" type="ORF">LCGC14_2115090</name>
</gene>
<comment type="caution">
    <text evidence="1">The sequence shown here is derived from an EMBL/GenBank/DDBJ whole genome shotgun (WGS) entry which is preliminary data.</text>
</comment>
<reference evidence="1" key="1">
    <citation type="journal article" date="2015" name="Nature">
        <title>Complex archaea that bridge the gap between prokaryotes and eukaryotes.</title>
        <authorList>
            <person name="Spang A."/>
            <person name="Saw J.H."/>
            <person name="Jorgensen S.L."/>
            <person name="Zaremba-Niedzwiedzka K."/>
            <person name="Martijn J."/>
            <person name="Lind A.E."/>
            <person name="van Eijk R."/>
            <person name="Schleper C."/>
            <person name="Guy L."/>
            <person name="Ettema T.J."/>
        </authorList>
    </citation>
    <scope>NUCLEOTIDE SEQUENCE</scope>
</reference>
<sequence length="160" mass="19135">MSVAKDFRYLIPESLFQGITKKAEEEYPNITHGWLFADRKENFGICTKFINNKDLRNNKVHIKPRSWMRYKKSKIYNMRKFKAELGVDIVWMWHSHPSGNEKLHAIDKRILKYLSNGVMIIVIPGVPQKEQKSHLMGWYYDKRYTKKPIIEKMVFEIISE</sequence>
<organism evidence="1">
    <name type="scientific">marine sediment metagenome</name>
    <dbReference type="NCBI Taxonomy" id="412755"/>
    <lineage>
        <taxon>unclassified sequences</taxon>
        <taxon>metagenomes</taxon>
        <taxon>ecological metagenomes</taxon>
    </lineage>
</organism>
<evidence type="ECO:0000313" key="1">
    <source>
        <dbReference type="EMBL" id="KKL69423.1"/>
    </source>
</evidence>
<dbReference type="Gene3D" id="3.40.140.10">
    <property type="entry name" value="Cytidine Deaminase, domain 2"/>
    <property type="match status" value="1"/>
</dbReference>
<dbReference type="EMBL" id="LAZR01026212">
    <property type="protein sequence ID" value="KKL69423.1"/>
    <property type="molecule type" value="Genomic_DNA"/>
</dbReference>
<protein>
    <submittedName>
        <fullName evidence="1">Uncharacterized protein</fullName>
    </submittedName>
</protein>